<sequence length="232" mass="25853">MHIIKVLICLFTVVSFAQPKAVIDQTTYHFWLNEPKVVEDKTPLIIFLHGKSLSGTDINRVKRYGALKGIEKGLDIPAYLVAPQLPSGPWNPDKVEEIVTYMIKHFPIDESRIYVTGMSLGAYGTLKYTAKYPNRVAAAIAICGGGENRDACSLASVPIKLIHGDKDNIIPMKESKSILNAIQKCDSNAPVELEVIKGGTHGSVEDLYRHIELYNWLLKHQKKIETVEISLQ</sequence>
<accession>A0A6I3LIJ9</accession>
<gene>
    <name evidence="4" type="ORF">GJV76_04585</name>
</gene>
<dbReference type="RefSeq" id="WP_155091464.1">
    <property type="nucleotide sequence ID" value="NZ_CP102754.1"/>
</dbReference>
<dbReference type="Gene3D" id="3.40.50.1820">
    <property type="entry name" value="alpha/beta hydrolase"/>
    <property type="match status" value="1"/>
</dbReference>
<dbReference type="Proteomes" id="UP000438760">
    <property type="component" value="Unassembled WGS sequence"/>
</dbReference>
<evidence type="ECO:0000256" key="1">
    <source>
        <dbReference type="ARBA" id="ARBA00022729"/>
    </source>
</evidence>
<name>A0A6I3LIJ9_9FLAO</name>
<dbReference type="InterPro" id="IPR003140">
    <property type="entry name" value="PLipase/COase/thioEstase"/>
</dbReference>
<dbReference type="AlphaFoldDB" id="A0A6I3LIJ9"/>
<feature type="domain" description="Phospholipase/carboxylesterase/thioesterase" evidence="3">
    <location>
        <begin position="94"/>
        <end position="207"/>
    </location>
</feature>
<dbReference type="InterPro" id="IPR050955">
    <property type="entry name" value="Plant_Biomass_Hydrol_Est"/>
</dbReference>
<evidence type="ECO:0000259" key="3">
    <source>
        <dbReference type="Pfam" id="PF02230"/>
    </source>
</evidence>
<keyword evidence="1 2" id="KW-0732">Signal</keyword>
<dbReference type="InterPro" id="IPR029058">
    <property type="entry name" value="AB_hydrolase_fold"/>
</dbReference>
<feature type="chain" id="PRO_5026202496" evidence="2">
    <location>
        <begin position="18"/>
        <end position="232"/>
    </location>
</feature>
<evidence type="ECO:0000313" key="4">
    <source>
        <dbReference type="EMBL" id="MTG97416.1"/>
    </source>
</evidence>
<proteinExistence type="predicted"/>
<keyword evidence="5" id="KW-1185">Reference proteome</keyword>
<feature type="signal peptide" evidence="2">
    <location>
        <begin position="1"/>
        <end position="17"/>
    </location>
</feature>
<dbReference type="GO" id="GO:0016787">
    <property type="term" value="F:hydrolase activity"/>
    <property type="evidence" value="ECO:0007669"/>
    <property type="project" value="InterPro"/>
</dbReference>
<dbReference type="SUPFAM" id="SSF53474">
    <property type="entry name" value="alpha/beta-Hydrolases"/>
    <property type="match status" value="1"/>
</dbReference>
<dbReference type="OrthoDB" id="9764953at2"/>
<reference evidence="4 5" key="1">
    <citation type="submission" date="2019-11" db="EMBL/GenBank/DDBJ databases">
        <title>Genome of Strain BIT-d1.</title>
        <authorList>
            <person name="Yang Y."/>
        </authorList>
    </citation>
    <scope>NUCLEOTIDE SEQUENCE [LARGE SCALE GENOMIC DNA]</scope>
    <source>
        <strain evidence="4 5">BIT-d1</strain>
    </source>
</reference>
<evidence type="ECO:0000256" key="2">
    <source>
        <dbReference type="SAM" id="SignalP"/>
    </source>
</evidence>
<organism evidence="4 5">
    <name type="scientific">Myroides albus</name>
    <dbReference type="NCBI Taxonomy" id="2562892"/>
    <lineage>
        <taxon>Bacteria</taxon>
        <taxon>Pseudomonadati</taxon>
        <taxon>Bacteroidota</taxon>
        <taxon>Flavobacteriia</taxon>
        <taxon>Flavobacteriales</taxon>
        <taxon>Flavobacteriaceae</taxon>
        <taxon>Myroides</taxon>
    </lineage>
</organism>
<dbReference type="EMBL" id="WMJX01000006">
    <property type="protein sequence ID" value="MTG97416.1"/>
    <property type="molecule type" value="Genomic_DNA"/>
</dbReference>
<protein>
    <submittedName>
        <fullName evidence="4">Phospholipase</fullName>
    </submittedName>
</protein>
<dbReference type="PANTHER" id="PTHR43037">
    <property type="entry name" value="UNNAMED PRODUCT-RELATED"/>
    <property type="match status" value="1"/>
</dbReference>
<dbReference type="PANTHER" id="PTHR43037:SF1">
    <property type="entry name" value="BLL1128 PROTEIN"/>
    <property type="match status" value="1"/>
</dbReference>
<evidence type="ECO:0000313" key="5">
    <source>
        <dbReference type="Proteomes" id="UP000438760"/>
    </source>
</evidence>
<comment type="caution">
    <text evidence="4">The sequence shown here is derived from an EMBL/GenBank/DDBJ whole genome shotgun (WGS) entry which is preliminary data.</text>
</comment>
<dbReference type="Pfam" id="PF02230">
    <property type="entry name" value="Abhydrolase_2"/>
    <property type="match status" value="1"/>
</dbReference>